<dbReference type="EMBL" id="JAACNO010002301">
    <property type="protein sequence ID" value="KAF4134308.1"/>
    <property type="molecule type" value="Genomic_DNA"/>
</dbReference>
<organism evidence="1 2">
    <name type="scientific">Phytophthora infestans</name>
    <name type="common">Potato late blight agent</name>
    <name type="synonym">Botrytis infestans</name>
    <dbReference type="NCBI Taxonomy" id="4787"/>
    <lineage>
        <taxon>Eukaryota</taxon>
        <taxon>Sar</taxon>
        <taxon>Stramenopiles</taxon>
        <taxon>Oomycota</taxon>
        <taxon>Peronosporomycetes</taxon>
        <taxon>Peronosporales</taxon>
        <taxon>Peronosporaceae</taxon>
        <taxon>Phytophthora</taxon>
    </lineage>
</organism>
<sequence length="119" mass="12815">MSTEDYSVDDLTGDWEIDAAEEDLSGVDSDAAQNVASTGASGEHTRKEDFGTEVAESAAGDTAVQARGLSVKKVVSLQSSISLLFVIPTVYTLLYQTKWQTHTIPSEKSVYLRCSSDPH</sequence>
<gene>
    <name evidence="1" type="ORF">GN958_ATG16440</name>
</gene>
<dbReference type="AlphaFoldDB" id="A0A8S9U7W3"/>
<protein>
    <submittedName>
        <fullName evidence="1">Uncharacterized protein</fullName>
    </submittedName>
</protein>
<comment type="caution">
    <text evidence="1">The sequence shown here is derived from an EMBL/GenBank/DDBJ whole genome shotgun (WGS) entry which is preliminary data.</text>
</comment>
<accession>A0A8S9U7W3</accession>
<name>A0A8S9U7W3_PHYIN</name>
<evidence type="ECO:0000313" key="2">
    <source>
        <dbReference type="Proteomes" id="UP000704712"/>
    </source>
</evidence>
<evidence type="ECO:0000313" key="1">
    <source>
        <dbReference type="EMBL" id="KAF4134308.1"/>
    </source>
</evidence>
<reference evidence="1" key="1">
    <citation type="submission" date="2020-03" db="EMBL/GenBank/DDBJ databases">
        <title>Hybrid Assembly of Korean Phytophthora infestans isolates.</title>
        <authorList>
            <person name="Prokchorchik M."/>
            <person name="Lee Y."/>
            <person name="Seo J."/>
            <person name="Cho J.-H."/>
            <person name="Park Y.-E."/>
            <person name="Jang D.-C."/>
            <person name="Im J.-S."/>
            <person name="Choi J.-G."/>
            <person name="Park H.-J."/>
            <person name="Lee G.-B."/>
            <person name="Lee Y.-G."/>
            <person name="Hong S.-Y."/>
            <person name="Cho K."/>
            <person name="Sohn K.H."/>
        </authorList>
    </citation>
    <scope>NUCLEOTIDE SEQUENCE</scope>
    <source>
        <strain evidence="1">KR_2_A2</strain>
    </source>
</reference>
<dbReference type="Proteomes" id="UP000704712">
    <property type="component" value="Unassembled WGS sequence"/>
</dbReference>
<proteinExistence type="predicted"/>